<comment type="caution">
    <text evidence="4">The sequence shown here is derived from an EMBL/GenBank/DDBJ whole genome shotgun (WGS) entry which is preliminary data.</text>
</comment>
<sequence>MTSAPPEIGRRVALVANPSADLYGSDRMVLEAVRGLRESGWHVVVAATQDGPLKAEMIALGARWQLCRAPVVRKSNLSPSGLVRLAGEVVRGLPSMVRILRRVRPDVLYVNTVTIPLWLLVAKVLRVPSVIHVHEAESSVPRVARVGLALPTRLATRVICNSETSRAVAASSGGPTARMVVVPNGVAGPDRVEAPRERLDVVRLVFVGRLSPRKGVDLAVLAVSELARRGIEARLEVVGDVFPGYEWYHEELVELVRREGVQDQVTLVGFATDVWPHLRAADVVLVPSRAEESFGNSVIEAALSARPVVVSDHTGLREAAGRLRAAVPVTNDDPGAIADAVQRLVGRWPQSREDALGDADVAAQAYAPARYRSAVARLLGEVSRRG</sequence>
<keyword evidence="1" id="KW-0328">Glycosyltransferase</keyword>
<reference evidence="4 5" key="1">
    <citation type="journal article" date="2019" name="Int. J. Syst. Evol. Microbiol.">
        <title>The Global Catalogue of Microorganisms (GCM) 10K type strain sequencing project: providing services to taxonomists for standard genome sequencing and annotation.</title>
        <authorList>
            <consortium name="The Broad Institute Genomics Platform"/>
            <consortium name="The Broad Institute Genome Sequencing Center for Infectious Disease"/>
            <person name="Wu L."/>
            <person name="Ma J."/>
        </authorList>
    </citation>
    <scope>NUCLEOTIDE SEQUENCE [LARGE SCALE GENOMIC DNA]</scope>
    <source>
        <strain evidence="4 5">JCM 16378</strain>
    </source>
</reference>
<proteinExistence type="predicted"/>
<dbReference type="InterPro" id="IPR028098">
    <property type="entry name" value="Glyco_trans_4-like_N"/>
</dbReference>
<protein>
    <submittedName>
        <fullName evidence="4">Glycosyltransferase family 4 protein</fullName>
    </submittedName>
</protein>
<evidence type="ECO:0000256" key="1">
    <source>
        <dbReference type="ARBA" id="ARBA00022676"/>
    </source>
</evidence>
<keyword evidence="5" id="KW-1185">Reference proteome</keyword>
<dbReference type="PANTHER" id="PTHR12526:SF510">
    <property type="entry name" value="D-INOSITOL 3-PHOSPHATE GLYCOSYLTRANSFERASE"/>
    <property type="match status" value="1"/>
</dbReference>
<dbReference type="SUPFAM" id="SSF53756">
    <property type="entry name" value="UDP-Glycosyltransferase/glycogen phosphorylase"/>
    <property type="match status" value="1"/>
</dbReference>
<name>A0ABN3UQ61_9MICO</name>
<organism evidence="4 5">
    <name type="scientific">Pedococcus aerophilus</name>
    <dbReference type="NCBI Taxonomy" id="436356"/>
    <lineage>
        <taxon>Bacteria</taxon>
        <taxon>Bacillati</taxon>
        <taxon>Actinomycetota</taxon>
        <taxon>Actinomycetes</taxon>
        <taxon>Micrococcales</taxon>
        <taxon>Intrasporangiaceae</taxon>
        <taxon>Pedococcus</taxon>
    </lineage>
</organism>
<dbReference type="Proteomes" id="UP001501326">
    <property type="component" value="Unassembled WGS sequence"/>
</dbReference>
<dbReference type="Pfam" id="PF13439">
    <property type="entry name" value="Glyco_transf_4"/>
    <property type="match status" value="1"/>
</dbReference>
<keyword evidence="2" id="KW-0808">Transferase</keyword>
<accession>A0ABN3UQ61</accession>
<feature type="domain" description="Glycosyltransferase subfamily 4-like N-terminal" evidence="3">
    <location>
        <begin position="24"/>
        <end position="186"/>
    </location>
</feature>
<evidence type="ECO:0000313" key="5">
    <source>
        <dbReference type="Proteomes" id="UP001501326"/>
    </source>
</evidence>
<dbReference type="EMBL" id="BAAARN010000002">
    <property type="protein sequence ID" value="GAA2737169.1"/>
    <property type="molecule type" value="Genomic_DNA"/>
</dbReference>
<evidence type="ECO:0000313" key="4">
    <source>
        <dbReference type="EMBL" id="GAA2737169.1"/>
    </source>
</evidence>
<dbReference type="Pfam" id="PF13692">
    <property type="entry name" value="Glyco_trans_1_4"/>
    <property type="match status" value="1"/>
</dbReference>
<evidence type="ECO:0000259" key="3">
    <source>
        <dbReference type="Pfam" id="PF13439"/>
    </source>
</evidence>
<dbReference type="RefSeq" id="WP_344193539.1">
    <property type="nucleotide sequence ID" value="NZ_BAAARN010000002.1"/>
</dbReference>
<evidence type="ECO:0000256" key="2">
    <source>
        <dbReference type="ARBA" id="ARBA00022679"/>
    </source>
</evidence>
<gene>
    <name evidence="4" type="ORF">GCM10009867_23320</name>
</gene>
<dbReference type="Gene3D" id="3.40.50.2000">
    <property type="entry name" value="Glycogen Phosphorylase B"/>
    <property type="match status" value="2"/>
</dbReference>
<dbReference type="PANTHER" id="PTHR12526">
    <property type="entry name" value="GLYCOSYLTRANSFERASE"/>
    <property type="match status" value="1"/>
</dbReference>